<dbReference type="Proteomes" id="UP000186785">
    <property type="component" value="Unassembled WGS sequence"/>
</dbReference>
<dbReference type="GO" id="GO:0008408">
    <property type="term" value="F:3'-5' exonuclease activity"/>
    <property type="evidence" value="ECO:0007669"/>
    <property type="project" value="InterPro"/>
</dbReference>
<dbReference type="RefSeq" id="WP_073708314.1">
    <property type="nucleotide sequence ID" value="NZ_MQSU01000001.1"/>
</dbReference>
<evidence type="ECO:0000256" key="4">
    <source>
        <dbReference type="ARBA" id="ARBA00022679"/>
    </source>
</evidence>
<dbReference type="Gene3D" id="3.10.150.10">
    <property type="entry name" value="DNA Polymerase III, subunit A, domain 2"/>
    <property type="match status" value="3"/>
</dbReference>
<dbReference type="InterPro" id="IPR022635">
    <property type="entry name" value="DNA_polIII_beta_C"/>
</dbReference>
<feature type="domain" description="DNA polymerase III beta sliding clamp N-terminal" evidence="10">
    <location>
        <begin position="1"/>
        <end position="118"/>
    </location>
</feature>
<dbReference type="GO" id="GO:0009360">
    <property type="term" value="C:DNA polymerase III complex"/>
    <property type="evidence" value="ECO:0007669"/>
    <property type="project" value="InterPro"/>
</dbReference>
<keyword evidence="6 9" id="KW-0235">DNA replication</keyword>
<dbReference type="InterPro" id="IPR022634">
    <property type="entry name" value="DNA_polIII_beta_N"/>
</dbReference>
<dbReference type="InterPro" id="IPR022637">
    <property type="entry name" value="DNA_polIII_beta_cen"/>
</dbReference>
<keyword evidence="14" id="KW-1185">Reference proteome</keyword>
<dbReference type="CDD" id="cd00140">
    <property type="entry name" value="beta_clamp"/>
    <property type="match status" value="1"/>
</dbReference>
<dbReference type="GO" id="GO:0005737">
    <property type="term" value="C:cytoplasm"/>
    <property type="evidence" value="ECO:0007669"/>
    <property type="project" value="UniProtKB-SubCell"/>
</dbReference>
<evidence type="ECO:0000256" key="3">
    <source>
        <dbReference type="ARBA" id="ARBA00022490"/>
    </source>
</evidence>
<dbReference type="PANTHER" id="PTHR30478">
    <property type="entry name" value="DNA POLYMERASE III SUBUNIT BETA"/>
    <property type="match status" value="1"/>
</dbReference>
<feature type="domain" description="DNA polymerase III beta sliding clamp central" evidence="11">
    <location>
        <begin position="127"/>
        <end position="247"/>
    </location>
</feature>
<dbReference type="SUPFAM" id="SSF55979">
    <property type="entry name" value="DNA clamp"/>
    <property type="match status" value="3"/>
</dbReference>
<comment type="subcellular location">
    <subcellularLocation>
        <location evidence="1 9">Cytoplasm</location>
    </subcellularLocation>
</comment>
<keyword evidence="4 9" id="KW-0808">Transferase</keyword>
<evidence type="ECO:0000256" key="9">
    <source>
        <dbReference type="PIRNR" id="PIRNR000804"/>
    </source>
</evidence>
<evidence type="ECO:0000256" key="1">
    <source>
        <dbReference type="ARBA" id="ARBA00004496"/>
    </source>
</evidence>
<evidence type="ECO:0000256" key="8">
    <source>
        <dbReference type="ARBA" id="ARBA00023125"/>
    </source>
</evidence>
<dbReference type="Pfam" id="PF02768">
    <property type="entry name" value="DNA_pol3_beta_3"/>
    <property type="match status" value="1"/>
</dbReference>
<keyword evidence="3 9" id="KW-0963">Cytoplasm</keyword>
<keyword evidence="7 9" id="KW-0239">DNA-directed DNA polymerase</keyword>
<dbReference type="AlphaFoldDB" id="A0A1Q5PPH0"/>
<evidence type="ECO:0000313" key="13">
    <source>
        <dbReference type="EMBL" id="OKL49423.1"/>
    </source>
</evidence>
<dbReference type="OrthoDB" id="468978at2"/>
<dbReference type="GO" id="GO:0003677">
    <property type="term" value="F:DNA binding"/>
    <property type="evidence" value="ECO:0007669"/>
    <property type="project" value="UniProtKB-UniRule"/>
</dbReference>
<proteinExistence type="inferred from homology"/>
<sequence length="378" mass="41396">MKFTINRDVLAEAITWGSRAVPQRPPVPVLAGVRLSAAQGSLVISAFDYETSAKAEVPAEVEQPGEVLVFGKLLLEIAKLLPPKDITFEQVDNKVVIRCDALVYHLSVMNIDEYPTLPEFPQIDGSIDAQELATAVSQVAIAASKDETLPLLTGVKVEIDGANMTFMATDRYRLAMREIMWHPTDPNFKGSTLIRSKVLTEVAKTMTSVGDISLAISEAAVPGQSRIVGFAAGERMTTSNLMDGEYPPVRNLFPDETPIHAVVKRQELIDATRRMRLVAERNTPVRLSFSEGNLELTAGAGEDAQAKESLPAQIFGEDIATAFNPNYLTEGLAVINEPYVRLSFIHPSKPAVLTGQEDPEGEDNRSFRYLLMPIRYGV</sequence>
<name>A0A1Q5PPH0_9ACTO</name>
<comment type="subunit">
    <text evidence="9">Forms a ring-shaped head-to-tail homodimer around DNA.</text>
</comment>
<organism evidence="13 14">
    <name type="scientific">Boudabousia liubingyangii</name>
    <dbReference type="NCBI Taxonomy" id="1921764"/>
    <lineage>
        <taxon>Bacteria</taxon>
        <taxon>Bacillati</taxon>
        <taxon>Actinomycetota</taxon>
        <taxon>Actinomycetes</taxon>
        <taxon>Actinomycetales</taxon>
        <taxon>Actinomycetaceae</taxon>
        <taxon>Boudabousia</taxon>
    </lineage>
</organism>
<dbReference type="InterPro" id="IPR046938">
    <property type="entry name" value="DNA_clamp_sf"/>
</dbReference>
<reference evidence="13 14" key="1">
    <citation type="submission" date="2016-11" db="EMBL/GenBank/DDBJ databases">
        <title>Actinomyces gypaetusis sp. nov. isolated from the vulture Gypaetus barbatus in Qinghai Tibet Plateau China.</title>
        <authorList>
            <person name="Meng X."/>
        </authorList>
    </citation>
    <scope>NUCLEOTIDE SEQUENCE [LARGE SCALE GENOMIC DNA]</scope>
    <source>
        <strain evidence="13 14">VUL4_2</strain>
    </source>
</reference>
<dbReference type="EMBL" id="MQSV01000001">
    <property type="protein sequence ID" value="OKL49423.1"/>
    <property type="molecule type" value="Genomic_DNA"/>
</dbReference>
<comment type="caution">
    <text evidence="13">The sequence shown here is derived from an EMBL/GenBank/DDBJ whole genome shotgun (WGS) entry which is preliminary data.</text>
</comment>
<evidence type="ECO:0000256" key="6">
    <source>
        <dbReference type="ARBA" id="ARBA00022705"/>
    </source>
</evidence>
<comment type="function">
    <text evidence="9">Confers DNA tethering and processivity to DNA polymerases and other proteins. Acts as a clamp, forming a ring around DNA (a reaction catalyzed by the clamp-loading complex) which diffuses in an ATP-independent manner freely and bidirectionally along dsDNA. Initially characterized for its ability to contact the catalytic subunit of DNA polymerase III (Pol III), a complex, multichain enzyme responsible for most of the replicative synthesis in bacteria; Pol III exhibits 3'-5' exonuclease proofreading activity. The beta chain is required for initiation of replication as well as for processivity of DNA replication.</text>
</comment>
<feature type="domain" description="DNA polymerase III beta sliding clamp C-terminal" evidence="12">
    <location>
        <begin position="250"/>
        <end position="360"/>
    </location>
</feature>
<gene>
    <name evidence="13" type="ORF">BSR29_00155</name>
</gene>
<dbReference type="Pfam" id="PF02767">
    <property type="entry name" value="DNA_pol3_beta_2"/>
    <property type="match status" value="1"/>
</dbReference>
<evidence type="ECO:0000256" key="5">
    <source>
        <dbReference type="ARBA" id="ARBA00022695"/>
    </source>
</evidence>
<evidence type="ECO:0000313" key="14">
    <source>
        <dbReference type="Proteomes" id="UP000186785"/>
    </source>
</evidence>
<keyword evidence="8" id="KW-0238">DNA-binding</keyword>
<dbReference type="NCBIfam" id="TIGR00663">
    <property type="entry name" value="dnan"/>
    <property type="match status" value="1"/>
</dbReference>
<evidence type="ECO:0000259" key="12">
    <source>
        <dbReference type="Pfam" id="PF02768"/>
    </source>
</evidence>
<evidence type="ECO:0000256" key="7">
    <source>
        <dbReference type="ARBA" id="ARBA00022932"/>
    </source>
</evidence>
<protein>
    <recommendedName>
        <fullName evidence="9">Beta sliding clamp</fullName>
    </recommendedName>
</protein>
<dbReference type="Pfam" id="PF00712">
    <property type="entry name" value="DNA_pol3_beta"/>
    <property type="match status" value="1"/>
</dbReference>
<dbReference type="STRING" id="1921764.BSR28_02325"/>
<keyword evidence="5 9" id="KW-0548">Nucleotidyltransferase</keyword>
<evidence type="ECO:0000259" key="11">
    <source>
        <dbReference type="Pfam" id="PF02767"/>
    </source>
</evidence>
<dbReference type="InterPro" id="IPR001001">
    <property type="entry name" value="DNA_polIII_beta"/>
</dbReference>
<accession>A0A1Q5PPH0</accession>
<evidence type="ECO:0000256" key="2">
    <source>
        <dbReference type="ARBA" id="ARBA00010752"/>
    </source>
</evidence>
<dbReference type="GO" id="GO:0006271">
    <property type="term" value="P:DNA strand elongation involved in DNA replication"/>
    <property type="evidence" value="ECO:0007669"/>
    <property type="project" value="TreeGrafter"/>
</dbReference>
<dbReference type="SMART" id="SM00480">
    <property type="entry name" value="POL3Bc"/>
    <property type="match status" value="1"/>
</dbReference>
<dbReference type="PANTHER" id="PTHR30478:SF0">
    <property type="entry name" value="BETA SLIDING CLAMP"/>
    <property type="match status" value="1"/>
</dbReference>
<comment type="similarity">
    <text evidence="2 9">Belongs to the beta sliding clamp family.</text>
</comment>
<evidence type="ECO:0000259" key="10">
    <source>
        <dbReference type="Pfam" id="PF00712"/>
    </source>
</evidence>
<dbReference type="GO" id="GO:0003887">
    <property type="term" value="F:DNA-directed DNA polymerase activity"/>
    <property type="evidence" value="ECO:0007669"/>
    <property type="project" value="UniProtKB-UniRule"/>
</dbReference>
<dbReference type="PIRSF" id="PIRSF000804">
    <property type="entry name" value="DNA_pol_III_b"/>
    <property type="match status" value="1"/>
</dbReference>